<dbReference type="NCBIfam" id="TIGR02821">
    <property type="entry name" value="fghA_ester_D"/>
    <property type="match status" value="1"/>
</dbReference>
<dbReference type="InterPro" id="IPR029058">
    <property type="entry name" value="AB_hydrolase_fold"/>
</dbReference>
<reference evidence="10" key="1">
    <citation type="journal article" date="2013" name="ISME J.">
        <title>A small predatory core genome in the divergent marine Bacteriovorax marinus SJ and the terrestrial Bdellovibrio bacteriovorus.</title>
        <authorList>
            <person name="Crossman L.C."/>
            <person name="Chen H."/>
            <person name="Cerdeno-Tarraga A.M."/>
            <person name="Brooks K."/>
            <person name="Quail M.A."/>
            <person name="Pineiro S.A."/>
            <person name="Hobley L."/>
            <person name="Sockett R.E."/>
            <person name="Bentley S.D."/>
            <person name="Parkhill J."/>
            <person name="Williams H.N."/>
            <person name="Stine O.C."/>
        </authorList>
    </citation>
    <scope>NUCLEOTIDE SEQUENCE [LARGE SCALE GENOMIC DNA]</scope>
    <source>
        <strain evidence="10">ATCC BAA-682 / DSM 15412 / SJ</strain>
    </source>
</reference>
<comment type="catalytic activity">
    <reaction evidence="5 8">
        <text>S-formylglutathione + H2O = formate + glutathione + H(+)</text>
        <dbReference type="Rhea" id="RHEA:14961"/>
        <dbReference type="ChEBI" id="CHEBI:15377"/>
        <dbReference type="ChEBI" id="CHEBI:15378"/>
        <dbReference type="ChEBI" id="CHEBI:15740"/>
        <dbReference type="ChEBI" id="CHEBI:57688"/>
        <dbReference type="ChEBI" id="CHEBI:57925"/>
        <dbReference type="EC" id="3.1.2.12"/>
    </reaction>
</comment>
<feature type="active site" description="Charge relay system" evidence="7">
    <location>
        <position position="221"/>
    </location>
</feature>
<dbReference type="AlphaFoldDB" id="E1WYW5"/>
<dbReference type="InterPro" id="IPR014186">
    <property type="entry name" value="S-formylglutathione_hydrol"/>
</dbReference>
<dbReference type="PATRIC" id="fig|862908.3.peg.1127"/>
<dbReference type="KEGG" id="bmx:BMS_1184"/>
<evidence type="ECO:0000256" key="3">
    <source>
        <dbReference type="ARBA" id="ARBA00022487"/>
    </source>
</evidence>
<evidence type="ECO:0000256" key="7">
    <source>
        <dbReference type="PIRSR" id="PIRSR614186-1"/>
    </source>
</evidence>
<name>E1WYW5_HALMS</name>
<dbReference type="OrthoDB" id="5291901at2"/>
<dbReference type="STRING" id="862908.BMS_1184"/>
<dbReference type="Gene3D" id="3.40.50.1820">
    <property type="entry name" value="alpha/beta hydrolase"/>
    <property type="match status" value="1"/>
</dbReference>
<dbReference type="eggNOG" id="COG0627">
    <property type="taxonomic scope" value="Bacteria"/>
</dbReference>
<comment type="function">
    <text evidence="8">Serine hydrolase involved in the detoxification of formaldehyde.</text>
</comment>
<protein>
    <recommendedName>
        <fullName evidence="2 6">S-formylglutathione hydrolase</fullName>
        <ecNumber evidence="2 6">3.1.2.12</ecNumber>
    </recommendedName>
</protein>
<comment type="similarity">
    <text evidence="1 8">Belongs to the esterase D family.</text>
</comment>
<gene>
    <name evidence="9" type="primary">esd</name>
    <name evidence="9" type="ordered locus">BMS_1184</name>
</gene>
<evidence type="ECO:0000256" key="8">
    <source>
        <dbReference type="RuleBase" id="RU363068"/>
    </source>
</evidence>
<dbReference type="EMBL" id="FQ312005">
    <property type="protein sequence ID" value="CBW26062.1"/>
    <property type="molecule type" value="Genomic_DNA"/>
</dbReference>
<evidence type="ECO:0000256" key="6">
    <source>
        <dbReference type="NCBIfam" id="TIGR02821"/>
    </source>
</evidence>
<keyword evidence="3 8" id="KW-0719">Serine esterase</keyword>
<organism evidence="9 10">
    <name type="scientific">Halobacteriovorax marinus (strain ATCC BAA-682 / DSM 15412 / SJ)</name>
    <name type="common">Bacteriovorax marinus</name>
    <dbReference type="NCBI Taxonomy" id="862908"/>
    <lineage>
        <taxon>Bacteria</taxon>
        <taxon>Pseudomonadati</taxon>
        <taxon>Bdellovibrionota</taxon>
        <taxon>Bacteriovoracia</taxon>
        <taxon>Bacteriovoracales</taxon>
        <taxon>Halobacteriovoraceae</taxon>
        <taxon>Halobacteriovorax</taxon>
    </lineage>
</organism>
<dbReference type="EC" id="3.1.2.12" evidence="2 6"/>
<keyword evidence="4 8" id="KW-0378">Hydrolase</keyword>
<evidence type="ECO:0000256" key="2">
    <source>
        <dbReference type="ARBA" id="ARBA00012479"/>
    </source>
</evidence>
<evidence type="ECO:0000256" key="1">
    <source>
        <dbReference type="ARBA" id="ARBA00005622"/>
    </source>
</evidence>
<dbReference type="InterPro" id="IPR000801">
    <property type="entry name" value="Esterase-like"/>
</dbReference>
<dbReference type="PANTHER" id="PTHR10061:SF0">
    <property type="entry name" value="S-FORMYLGLUTATHIONE HYDROLASE"/>
    <property type="match status" value="1"/>
</dbReference>
<dbReference type="HOGENOM" id="CLU_056472_0_0_7"/>
<dbReference type="GO" id="GO:0018738">
    <property type="term" value="F:S-formylglutathione hydrolase activity"/>
    <property type="evidence" value="ECO:0007669"/>
    <property type="project" value="UniProtKB-UniRule"/>
</dbReference>
<dbReference type="Proteomes" id="UP000008963">
    <property type="component" value="Chromosome"/>
</dbReference>
<feature type="active site" description="Charge relay system" evidence="7">
    <location>
        <position position="254"/>
    </location>
</feature>
<feature type="active site" description="Charge relay system" evidence="7">
    <location>
        <position position="144"/>
    </location>
</feature>
<dbReference type="GO" id="GO:0052689">
    <property type="term" value="F:carboxylic ester hydrolase activity"/>
    <property type="evidence" value="ECO:0007669"/>
    <property type="project" value="UniProtKB-KW"/>
</dbReference>
<evidence type="ECO:0000313" key="9">
    <source>
        <dbReference type="EMBL" id="CBW26062.1"/>
    </source>
</evidence>
<proteinExistence type="inferred from homology"/>
<dbReference type="SUPFAM" id="SSF53474">
    <property type="entry name" value="alpha/beta-Hydrolases"/>
    <property type="match status" value="1"/>
</dbReference>
<evidence type="ECO:0000256" key="4">
    <source>
        <dbReference type="ARBA" id="ARBA00022801"/>
    </source>
</evidence>
<keyword evidence="10" id="KW-1185">Reference proteome</keyword>
<evidence type="ECO:0000256" key="5">
    <source>
        <dbReference type="ARBA" id="ARBA00047590"/>
    </source>
</evidence>
<dbReference type="Pfam" id="PF00756">
    <property type="entry name" value="Esterase"/>
    <property type="match status" value="1"/>
</dbReference>
<evidence type="ECO:0000313" key="10">
    <source>
        <dbReference type="Proteomes" id="UP000008963"/>
    </source>
</evidence>
<dbReference type="RefSeq" id="WP_014243846.1">
    <property type="nucleotide sequence ID" value="NC_016620.1"/>
</dbReference>
<dbReference type="FunFam" id="3.40.50.1820:FF:000002">
    <property type="entry name" value="S-formylglutathione hydrolase"/>
    <property type="match status" value="1"/>
</dbReference>
<dbReference type="GO" id="GO:0005829">
    <property type="term" value="C:cytosol"/>
    <property type="evidence" value="ECO:0007669"/>
    <property type="project" value="TreeGrafter"/>
</dbReference>
<dbReference type="PANTHER" id="PTHR10061">
    <property type="entry name" value="S-FORMYLGLUTATHIONE HYDROLASE"/>
    <property type="match status" value="1"/>
</dbReference>
<accession>E1WYW5</accession>
<dbReference type="GO" id="GO:0046294">
    <property type="term" value="P:formaldehyde catabolic process"/>
    <property type="evidence" value="ECO:0007669"/>
    <property type="project" value="InterPro"/>
</dbReference>
<sequence length="276" mass="31104">MIVNLKKKHRSFKGFTKFYSHNSVVTGTEMNFSTYEPDNKIENAIIWLSGLTCNEENFITKAGVQPLLSDTNTMIICPDTSPRGLNLEGEHESYDFGSGAGFYLNATTPGYKDHYKMYDYISVEIVQILKASFNIKKISIMGHSMGGHGALVLSLNEKELFTSVSAFSPIVNPTKCPWGQKAFSGYLENPETEGGRYDATLLVKSGHNRSDTILIDQGLDDEFLEKELLSDNFIQACDKVDQSLKLNFRKDFDHSYYFIASFLPDHINHHLSLLNK</sequence>
<dbReference type="MEROPS" id="S09.940"/>